<dbReference type="InterPro" id="IPR001910">
    <property type="entry name" value="Inosine/uridine_hydrolase_dom"/>
</dbReference>
<proteinExistence type="predicted"/>
<feature type="domain" description="Inosine/uridine-preferring nucleoside hydrolase" evidence="3">
    <location>
        <begin position="6"/>
        <end position="320"/>
    </location>
</feature>
<keyword evidence="1 4" id="KW-0378">Hydrolase</keyword>
<name>A0A7T1AL14_ATRLM</name>
<evidence type="ECO:0000313" key="5">
    <source>
        <dbReference type="Proteomes" id="UP000594463"/>
    </source>
</evidence>
<dbReference type="Pfam" id="PF01156">
    <property type="entry name" value="IU_nuc_hydro"/>
    <property type="match status" value="1"/>
</dbReference>
<keyword evidence="5" id="KW-1185">Reference proteome</keyword>
<sequence>MEKKRVILDCDPGVGIIGIDADDPLAILLALGSKELLIEGITTVYGNVEVNLATRSALKVLEVIGRSDIPVAKGMSLPLSGFHHPEIERQYNGNRGKVGLISLPEIKDKILNIHAVDFIISKVLENPNELSIITIGPQTNVACAIIKEPSIRNKVKEIIMMGGALGLDPNFGKGNITPVAELNIWHDPQAANIVFSSGIPITMVSLDVTNPAKGTVLYKETLKEIEIKKTRVTDFIYDICKTYIDKPMFNWIKKAGCILYDPLAVAVAALPSLAKTVKMCVQVETKGEYTFGQTIADIRKVDGKNENIDVCIDVESDNFIRMFVERLCSL</sequence>
<accession>A0A7T1AL14</accession>
<dbReference type="GO" id="GO:0006152">
    <property type="term" value="P:purine nucleoside catabolic process"/>
    <property type="evidence" value="ECO:0007669"/>
    <property type="project" value="TreeGrafter"/>
</dbReference>
<dbReference type="GO" id="GO:0005829">
    <property type="term" value="C:cytosol"/>
    <property type="evidence" value="ECO:0007669"/>
    <property type="project" value="TreeGrafter"/>
</dbReference>
<dbReference type="RefSeq" id="WP_218113050.1">
    <property type="nucleotide sequence ID" value="NZ_CP065383.1"/>
</dbReference>
<dbReference type="InterPro" id="IPR036452">
    <property type="entry name" value="Ribo_hydro-like"/>
</dbReference>
<evidence type="ECO:0000313" key="4">
    <source>
        <dbReference type="EMBL" id="QPM67873.1"/>
    </source>
</evidence>
<dbReference type="InterPro" id="IPR023186">
    <property type="entry name" value="IUNH"/>
</dbReference>
<dbReference type="GO" id="GO:0008477">
    <property type="term" value="F:purine nucleosidase activity"/>
    <property type="evidence" value="ECO:0007669"/>
    <property type="project" value="TreeGrafter"/>
</dbReference>
<dbReference type="EMBL" id="CP065383">
    <property type="protein sequence ID" value="QPM67873.1"/>
    <property type="molecule type" value="Genomic_DNA"/>
</dbReference>
<dbReference type="EC" id="3.2.-.-" evidence="4"/>
<evidence type="ECO:0000259" key="3">
    <source>
        <dbReference type="Pfam" id="PF01156"/>
    </source>
</evidence>
<evidence type="ECO:0000256" key="1">
    <source>
        <dbReference type="ARBA" id="ARBA00022801"/>
    </source>
</evidence>
<dbReference type="Gene3D" id="3.90.245.10">
    <property type="entry name" value="Ribonucleoside hydrolase-like"/>
    <property type="match status" value="1"/>
</dbReference>
<reference evidence="4 5" key="1">
    <citation type="journal article" date="2021" name="Nat. Commun.">
        <title>Isolation of a member of the candidate phylum Atribacteria reveals a unique cell membrane structure.</title>
        <authorList>
            <person name="Taiki K."/>
            <person name="Nobu M.K."/>
            <person name="Kusada H."/>
            <person name="Meng X.-Y."/>
            <person name="Hosoki N."/>
            <person name="Uematsu K."/>
            <person name="Yoshioka H."/>
            <person name="Kamagata Y."/>
            <person name="Tamaki H."/>
        </authorList>
    </citation>
    <scope>NUCLEOTIDE SEQUENCE [LARGE SCALE GENOMIC DNA]</scope>
    <source>
        <strain evidence="4 5">RT761</strain>
    </source>
</reference>
<dbReference type="Proteomes" id="UP000594463">
    <property type="component" value="Chromosome"/>
</dbReference>
<evidence type="ECO:0000256" key="2">
    <source>
        <dbReference type="ARBA" id="ARBA00023295"/>
    </source>
</evidence>
<protein>
    <submittedName>
        <fullName evidence="4">Pyrimidine-specific ribonucleoside hydrolase RihA</fullName>
        <ecNumber evidence="4">3.2.-.-</ecNumber>
    </submittedName>
</protein>
<organism evidence="4 5">
    <name type="scientific">Atribacter laminatus</name>
    <dbReference type="NCBI Taxonomy" id="2847778"/>
    <lineage>
        <taxon>Bacteria</taxon>
        <taxon>Pseudomonadati</taxon>
        <taxon>Atribacterota</taxon>
        <taxon>Atribacteria</taxon>
        <taxon>Atribacterales</taxon>
        <taxon>Atribacteraceae</taxon>
        <taxon>Atribacter</taxon>
    </lineage>
</organism>
<dbReference type="PANTHER" id="PTHR12304:SF4">
    <property type="entry name" value="URIDINE NUCLEOSIDASE"/>
    <property type="match status" value="1"/>
</dbReference>
<dbReference type="SUPFAM" id="SSF53590">
    <property type="entry name" value="Nucleoside hydrolase"/>
    <property type="match status" value="1"/>
</dbReference>
<keyword evidence="2 4" id="KW-0326">Glycosidase</keyword>
<dbReference type="KEGG" id="alam:RT761_01086"/>
<gene>
    <name evidence="4" type="primary">rihA_1</name>
    <name evidence="4" type="ORF">RT761_01086</name>
</gene>
<dbReference type="PANTHER" id="PTHR12304">
    <property type="entry name" value="INOSINE-URIDINE PREFERRING NUCLEOSIDE HYDROLASE"/>
    <property type="match status" value="1"/>
</dbReference>
<dbReference type="AlphaFoldDB" id="A0A7T1AL14"/>